<keyword evidence="4 5" id="KW-0418">Kinase</keyword>
<evidence type="ECO:0000259" key="7">
    <source>
        <dbReference type="Pfam" id="PF05191"/>
    </source>
</evidence>
<evidence type="ECO:0000256" key="1">
    <source>
        <dbReference type="ARBA" id="ARBA00022679"/>
    </source>
</evidence>
<evidence type="ECO:0000256" key="2">
    <source>
        <dbReference type="ARBA" id="ARBA00022727"/>
    </source>
</evidence>
<dbReference type="Pfam" id="PF05191">
    <property type="entry name" value="ADK_lid"/>
    <property type="match status" value="1"/>
</dbReference>
<keyword evidence="9" id="KW-1185">Reference proteome</keyword>
<reference evidence="9" key="2">
    <citation type="submission" date="2012-07" db="EMBL/GenBank/DDBJ databases">
        <title>Complete genome sequence of 'Candidatus Mycoplasma haemolamae'.</title>
        <authorList>
            <person name="Guimaraes A.M.S."/>
            <person name="Toth B."/>
            <person name="Santos A.P."/>
            <person name="Nascimento N.C."/>
            <person name="Sojka J.E."/>
            <person name="Messick J.B."/>
        </authorList>
    </citation>
    <scope>NUCLEOTIDE SEQUENCE [LARGE SCALE GENOMIC DNA]</scope>
    <source>
        <strain evidence="9">Purdue</strain>
    </source>
</reference>
<dbReference type="PANTHER" id="PTHR23359">
    <property type="entry name" value="NUCLEOTIDE KINASE"/>
    <property type="match status" value="1"/>
</dbReference>
<evidence type="ECO:0000313" key="9">
    <source>
        <dbReference type="Proteomes" id="UP000006502"/>
    </source>
</evidence>
<accession>I7BJQ9</accession>
<proteinExistence type="inferred from homology"/>
<dbReference type="InterPro" id="IPR007862">
    <property type="entry name" value="Adenylate_kinase_lid-dom"/>
</dbReference>
<dbReference type="InterPro" id="IPR027417">
    <property type="entry name" value="P-loop_NTPase"/>
</dbReference>
<dbReference type="PRINTS" id="PR00094">
    <property type="entry name" value="ADENYLTKNASE"/>
</dbReference>
<dbReference type="InterPro" id="IPR000850">
    <property type="entry name" value="Adenylat/UMP-CMP_kin"/>
</dbReference>
<evidence type="ECO:0000256" key="4">
    <source>
        <dbReference type="ARBA" id="ARBA00022777"/>
    </source>
</evidence>
<dbReference type="GO" id="GO:0005737">
    <property type="term" value="C:cytoplasm"/>
    <property type="evidence" value="ECO:0007669"/>
    <property type="project" value="UniProtKB-SubCell"/>
</dbReference>
<feature type="domain" description="Adenylate kinase active site lid" evidence="7">
    <location>
        <begin position="66"/>
        <end position="100"/>
    </location>
</feature>
<comment type="subunit">
    <text evidence="6">Monomer.</text>
</comment>
<comment type="catalytic activity">
    <reaction evidence="6">
        <text>AMP + ATP = 2 ADP</text>
        <dbReference type="Rhea" id="RHEA:12973"/>
        <dbReference type="ChEBI" id="CHEBI:30616"/>
        <dbReference type="ChEBI" id="CHEBI:456215"/>
        <dbReference type="ChEBI" id="CHEBI:456216"/>
        <dbReference type="EC" id="2.7.4.3"/>
    </reaction>
</comment>
<dbReference type="Gene3D" id="3.40.50.300">
    <property type="entry name" value="P-loop containing nucleotide triphosphate hydrolases"/>
    <property type="match status" value="1"/>
</dbReference>
<dbReference type="Proteomes" id="UP000006502">
    <property type="component" value="Chromosome"/>
</dbReference>
<comment type="subcellular location">
    <subcellularLocation>
        <location evidence="6">Cytoplasm</location>
    </subcellularLocation>
</comment>
<evidence type="ECO:0000313" key="8">
    <source>
        <dbReference type="EMBL" id="AFO52103.1"/>
    </source>
</evidence>
<name>I7BJQ9_MYCHA</name>
<dbReference type="GO" id="GO:0005524">
    <property type="term" value="F:ATP binding"/>
    <property type="evidence" value="ECO:0007669"/>
    <property type="project" value="UniProtKB-KW"/>
</dbReference>
<evidence type="ECO:0000256" key="3">
    <source>
        <dbReference type="ARBA" id="ARBA00022741"/>
    </source>
</evidence>
<dbReference type="PATRIC" id="fig|1212765.3.peg.590"/>
<evidence type="ECO:0000256" key="6">
    <source>
        <dbReference type="RuleBase" id="RU003331"/>
    </source>
</evidence>
<dbReference type="HOGENOM" id="CLU_1702304_0_0_14"/>
<dbReference type="GO" id="GO:0004017">
    <property type="term" value="F:AMP kinase activity"/>
    <property type="evidence" value="ECO:0007669"/>
    <property type="project" value="UniProtKB-EC"/>
</dbReference>
<dbReference type="EMBL" id="CP003731">
    <property type="protein sequence ID" value="AFO52103.1"/>
    <property type="molecule type" value="Genomic_DNA"/>
</dbReference>
<dbReference type="EC" id="2.7.4.3" evidence="6"/>
<keyword evidence="3 6" id="KW-0547">Nucleotide-binding</keyword>
<dbReference type="AlphaFoldDB" id="I7BJQ9"/>
<dbReference type="KEGG" id="mhl:MHLP_02615"/>
<organism evidence="8 9">
    <name type="scientific">Mycoplasma haematolamae (strain Purdue)</name>
    <dbReference type="NCBI Taxonomy" id="1212765"/>
    <lineage>
        <taxon>Bacteria</taxon>
        <taxon>Bacillati</taxon>
        <taxon>Mycoplasmatota</taxon>
        <taxon>Mollicutes</taxon>
        <taxon>Mycoplasmataceae</taxon>
        <taxon>Mycoplasma</taxon>
    </lineage>
</organism>
<sequence length="154" mass="17986">MIRELEKIEKEAMSSGSKKIFITLDGYPRTMGQATCLEDWAKGKKLYQVRLEGLSEKQIAERLSHRWLCKANEHIFNTLHNLPQDGRCPKDGSELIRREDDSQLESIKRRMEQHESLTTPIWEHYSSKGYPSYSLNSNVTVEELYSAFCKKFEL</sequence>
<keyword evidence="2" id="KW-0545">Nucleotide biosynthesis</keyword>
<dbReference type="SUPFAM" id="SSF52540">
    <property type="entry name" value="P-loop containing nucleoside triphosphate hydrolases"/>
    <property type="match status" value="1"/>
</dbReference>
<protein>
    <recommendedName>
        <fullName evidence="6">Adenylate kinase</fullName>
        <ecNumber evidence="6">2.7.4.3</ecNumber>
    </recommendedName>
</protein>
<evidence type="ECO:0000256" key="5">
    <source>
        <dbReference type="RuleBase" id="RU003330"/>
    </source>
</evidence>
<keyword evidence="1 5" id="KW-0808">Transferase</keyword>
<reference evidence="8 9" key="1">
    <citation type="journal article" date="2012" name="J. Bacteriol.">
        <title>Genome Sequence of "Candidatus Mycoplasma haemolamae" Strain Purdue, a Red Blood Cell Pathogen of Alpacas (Vicugna pacos) and Llamas (Lama glama).</title>
        <authorList>
            <person name="Guimaraes A.M."/>
            <person name="Toth B."/>
            <person name="Santos A.P."/>
            <person name="do Nascimento N.C."/>
            <person name="Kritchevsky J.E."/>
            <person name="Messick J.B."/>
        </authorList>
    </citation>
    <scope>NUCLEOTIDE SEQUENCE [LARGE SCALE GENOMIC DNA]</scope>
    <source>
        <strain evidence="8 9">Purdue</strain>
    </source>
</reference>
<keyword evidence="6" id="KW-0067">ATP-binding</keyword>
<gene>
    <name evidence="8" type="primary">adk</name>
    <name evidence="8" type="ordered locus">MHLP_02615</name>
</gene>
<dbReference type="Pfam" id="PF00406">
    <property type="entry name" value="ADK"/>
    <property type="match status" value="1"/>
</dbReference>
<comment type="similarity">
    <text evidence="5">Belongs to the adenylate kinase family.</text>
</comment>
<dbReference type="STRING" id="1212765.MHLP_02615"/>